<proteinExistence type="predicted"/>
<gene>
    <name evidence="1" type="ORF">CALMAC_LOCUS1013</name>
</gene>
<evidence type="ECO:0000313" key="1">
    <source>
        <dbReference type="EMBL" id="VEN34981.1"/>
    </source>
</evidence>
<protein>
    <submittedName>
        <fullName evidence="1">Uncharacterized protein</fullName>
    </submittedName>
</protein>
<evidence type="ECO:0000313" key="2">
    <source>
        <dbReference type="Proteomes" id="UP000410492"/>
    </source>
</evidence>
<dbReference type="AlphaFoldDB" id="A0A653BHG3"/>
<accession>A0A653BHG3</accession>
<dbReference type="Proteomes" id="UP000410492">
    <property type="component" value="Unassembled WGS sequence"/>
</dbReference>
<dbReference type="EMBL" id="CAACVG010001156">
    <property type="protein sequence ID" value="VEN34981.1"/>
    <property type="molecule type" value="Genomic_DNA"/>
</dbReference>
<name>A0A653BHG3_CALMS</name>
<organism evidence="1 2">
    <name type="scientific">Callosobruchus maculatus</name>
    <name type="common">Southern cowpea weevil</name>
    <name type="synonym">Pulse bruchid</name>
    <dbReference type="NCBI Taxonomy" id="64391"/>
    <lineage>
        <taxon>Eukaryota</taxon>
        <taxon>Metazoa</taxon>
        <taxon>Ecdysozoa</taxon>
        <taxon>Arthropoda</taxon>
        <taxon>Hexapoda</taxon>
        <taxon>Insecta</taxon>
        <taxon>Pterygota</taxon>
        <taxon>Neoptera</taxon>
        <taxon>Endopterygota</taxon>
        <taxon>Coleoptera</taxon>
        <taxon>Polyphaga</taxon>
        <taxon>Cucujiformia</taxon>
        <taxon>Chrysomeloidea</taxon>
        <taxon>Chrysomelidae</taxon>
        <taxon>Bruchinae</taxon>
        <taxon>Bruchini</taxon>
        <taxon>Callosobruchus</taxon>
    </lineage>
</organism>
<sequence>MPPPEQYGCPPCDEANQPPPAPEQYGCPPCDEPEPEPCKPTCGGECNAPPPTPRPQEDDCCPPCYESNQQQMMPPPPPPNVGGCDPCGPNCPQEFSTDIFNVSIEQIPFPGTYPGFGFGGGP</sequence>
<dbReference type="OrthoDB" id="10564099at2759"/>
<reference evidence="1 2" key="1">
    <citation type="submission" date="2019-01" db="EMBL/GenBank/DDBJ databases">
        <authorList>
            <person name="Sayadi A."/>
        </authorList>
    </citation>
    <scope>NUCLEOTIDE SEQUENCE [LARGE SCALE GENOMIC DNA]</scope>
</reference>
<feature type="non-terminal residue" evidence="1">
    <location>
        <position position="122"/>
    </location>
</feature>
<keyword evidence="2" id="KW-1185">Reference proteome</keyword>